<evidence type="ECO:0000256" key="5">
    <source>
        <dbReference type="SAM" id="Phobius"/>
    </source>
</evidence>
<dbReference type="SUPFAM" id="SSF49344">
    <property type="entry name" value="CBD9-like"/>
    <property type="match status" value="1"/>
</dbReference>
<evidence type="ECO:0000313" key="8">
    <source>
        <dbReference type="Proteomes" id="UP000282311"/>
    </source>
</evidence>
<dbReference type="GO" id="GO:0042597">
    <property type="term" value="C:periplasmic space"/>
    <property type="evidence" value="ECO:0007669"/>
    <property type="project" value="UniProtKB-SubCell"/>
</dbReference>
<keyword evidence="3" id="KW-0574">Periplasm</keyword>
<feature type="domain" description="Heparinase II/III-like C-terminal" evidence="6">
    <location>
        <begin position="798"/>
        <end position="878"/>
    </location>
</feature>
<accession>A0A3B0C953</accession>
<evidence type="ECO:0000259" key="6">
    <source>
        <dbReference type="Pfam" id="PF07940"/>
    </source>
</evidence>
<dbReference type="InterPro" id="IPR012480">
    <property type="entry name" value="Hepar_II_III_C"/>
</dbReference>
<evidence type="ECO:0000256" key="1">
    <source>
        <dbReference type="ARBA" id="ARBA00004418"/>
    </source>
</evidence>
<gene>
    <name evidence="7" type="ORF">D7M11_20355</name>
</gene>
<keyword evidence="5" id="KW-0472">Membrane</keyword>
<feature type="transmembrane region" description="Helical" evidence="5">
    <location>
        <begin position="7"/>
        <end position="28"/>
    </location>
</feature>
<evidence type="ECO:0000256" key="4">
    <source>
        <dbReference type="ARBA" id="ARBA00023239"/>
    </source>
</evidence>
<keyword evidence="8" id="KW-1185">Reference proteome</keyword>
<keyword evidence="5" id="KW-1133">Transmembrane helix</keyword>
<reference evidence="7 8" key="1">
    <citation type="journal article" date="2007" name="Int. J. Syst. Evol. Microbiol.">
        <title>Paenibacillus ginsengarvi sp. nov., isolated from soil from ginseng cultivation.</title>
        <authorList>
            <person name="Yoon M.H."/>
            <person name="Ten L.N."/>
            <person name="Im W.T."/>
        </authorList>
    </citation>
    <scope>NUCLEOTIDE SEQUENCE [LARGE SCALE GENOMIC DNA]</scope>
    <source>
        <strain evidence="7 8">KCTC 13059</strain>
    </source>
</reference>
<dbReference type="PANTHER" id="PTHR39210:SF1">
    <property type="entry name" value="HEPARIN-SULFATE LYASE"/>
    <property type="match status" value="1"/>
</dbReference>
<dbReference type="Pfam" id="PF07940">
    <property type="entry name" value="Hepar_II_III_C"/>
    <property type="match status" value="1"/>
</dbReference>
<comment type="subcellular location">
    <subcellularLocation>
        <location evidence="1">Periplasm</location>
    </subcellularLocation>
</comment>
<dbReference type="GO" id="GO:0016829">
    <property type="term" value="F:lyase activity"/>
    <property type="evidence" value="ECO:0007669"/>
    <property type="project" value="UniProtKB-KW"/>
</dbReference>
<dbReference type="EMBL" id="RBAH01000015">
    <property type="protein sequence ID" value="RKN80497.1"/>
    <property type="molecule type" value="Genomic_DNA"/>
</dbReference>
<proteinExistence type="predicted"/>
<keyword evidence="4" id="KW-0456">Lyase</keyword>
<name>A0A3B0C953_9BACL</name>
<evidence type="ECO:0000256" key="2">
    <source>
        <dbReference type="ARBA" id="ARBA00022729"/>
    </source>
</evidence>
<dbReference type="Gene3D" id="1.50.10.100">
    <property type="entry name" value="Chondroitin AC/alginate lyase"/>
    <property type="match status" value="1"/>
</dbReference>
<dbReference type="SUPFAM" id="SSF48230">
    <property type="entry name" value="Chondroitin AC/alginate lyase"/>
    <property type="match status" value="1"/>
</dbReference>
<keyword evidence="5" id="KW-0812">Transmembrane</keyword>
<evidence type="ECO:0000256" key="3">
    <source>
        <dbReference type="ARBA" id="ARBA00022764"/>
    </source>
</evidence>
<dbReference type="Gene3D" id="2.70.98.70">
    <property type="match status" value="1"/>
</dbReference>
<dbReference type="InterPro" id="IPR008929">
    <property type="entry name" value="Chondroitin_lyas"/>
</dbReference>
<sequence>MGMNKKIRIYTGATLLVLGVLGGIFGILQSKQPQPSEGTGKDAAGAFQPMSSKWIVAARTDAAPVIDGKLDEPMWSQAVLLDTLQQAFSANPLPYEANYKLAYDEQHLFISAEIAKAGAQDLDRVELAFKLPSARSSSSTLADGNENEEPYFLVSIPVVAKGDPVIQTIWNPDPDVANLSADRGRRIVSGVQFKLNETEKNLVLEADVPYSEIVKASKDSIASQIREGDEWRINVMHVHKLYTQPLASWVPVRNSDQWHDSGATARYRVNLIDQDRLGTVYFGKAKQADKADKQGSQAQQPDSLMAQNTTMVYDSYTKKRLVTTVQGSKISPEQIELYWKEPNGKREQLSNVTLRSAGKAGRDQVTLELEFEHPSPLLPGIYELQLVVQQKQRAMALFQIDRETMIAAGESLYKAQVAAANANVAKDTSPLREVEWKEPSSTVQSIMDLIPPQPGFLFVGLPEMPELYPTNLYQLSADGKSLVATKTGTKYPNSRFPENKKLQAYNRKGELAEIPYYEDEQGQRFFITAHMWYLQKSKAISQMAALYPRDPLGAAQILQALAKAYEGYNPTVDRVSGSNHGNLMYDYRAGPPYAYWGGIWDRWWYNDLPNMAGIFNAYGFLKQTNAFEVMKAHTGEDVEKQIVENMLKPSIEMILTYPEYLGNMSFQPWKGLITAAKMMKEPDYIHRVIELLEAMVNGMFLSDGYWQEVTQSYHLQTVAGLKAVADQLNGWSDPPGYISPRTGKRFDKLEMKDKFPSYNRVMEIGKRLAYPDGRALPIMDSWAVDRVADAKTGGPSYVLPAARIARLNSGQGLNQMQLYLGFQPKYGHVHYDSLNLSLFAKGQELLPDLGYTHNSMNRWFALSTMSHNTVVVNSSNSLIGADAKHGGSLRSFIPGSTFQTMRVDYESAYQVTDTYSREPWFIPYADGKGESGYIVDVFRVSGGSRHEYTLQGDANVDAEFTTGLELSDYGPYLLPPGTKVELPTTNSSSGSAEGQYPGYIYVRDVKQASLKGDQYQLTINTSHTNAEAAKLNITGLLEPGSNELYLGRSPSLRSLRVNGKLYDNDDEADKYTMPKLVLRRDGTNLKSTFVHVMEPYKDAPARITEAVRLPLKNAIEGAVAVQVTYGDTTDIMISNPYAPDQLLEAGDVKLRGEQGFIRIVNGVVKEMNVINGALLQWKDQSLSGEAAVTGTVAGTQRIASGDEADAIVVDQDVPASAKGKYVIIEHPSGPTTGFEIGEVVKKDGKTILILAEHDPGFSFHEDGTSKQNFYPHFTWDGKHTFKIASITKQQ</sequence>
<dbReference type="Gene3D" id="2.60.40.1190">
    <property type="match status" value="1"/>
</dbReference>
<dbReference type="Proteomes" id="UP000282311">
    <property type="component" value="Unassembled WGS sequence"/>
</dbReference>
<comment type="caution">
    <text evidence="7">The sequence shown here is derived from an EMBL/GenBank/DDBJ whole genome shotgun (WGS) entry which is preliminary data.</text>
</comment>
<dbReference type="PANTHER" id="PTHR39210">
    <property type="entry name" value="HEPARIN-SULFATE LYASE"/>
    <property type="match status" value="1"/>
</dbReference>
<keyword evidence="2" id="KW-0732">Signal</keyword>
<organism evidence="7 8">
    <name type="scientific">Paenibacillus ginsengarvi</name>
    <dbReference type="NCBI Taxonomy" id="400777"/>
    <lineage>
        <taxon>Bacteria</taxon>
        <taxon>Bacillati</taxon>
        <taxon>Bacillota</taxon>
        <taxon>Bacilli</taxon>
        <taxon>Bacillales</taxon>
        <taxon>Paenibacillaceae</taxon>
        <taxon>Paenibacillus</taxon>
    </lineage>
</organism>
<evidence type="ECO:0000313" key="7">
    <source>
        <dbReference type="EMBL" id="RKN80497.1"/>
    </source>
</evidence>
<protein>
    <recommendedName>
        <fullName evidence="6">Heparinase II/III-like C-terminal domain-containing protein</fullName>
    </recommendedName>
</protein>